<reference evidence="1 2" key="1">
    <citation type="submission" date="2017-06" db="EMBL/GenBank/DDBJ databases">
        <title>Draft genome of Pseudomonas nitroreducens DF05.</title>
        <authorList>
            <person name="Iyer R."/>
        </authorList>
    </citation>
    <scope>NUCLEOTIDE SEQUENCE [LARGE SCALE GENOMIC DNA]</scope>
    <source>
        <strain evidence="1 2">DF05</strain>
    </source>
</reference>
<proteinExistence type="predicted"/>
<dbReference type="Proteomes" id="UP000198145">
    <property type="component" value="Unassembled WGS sequence"/>
</dbReference>
<protein>
    <submittedName>
        <fullName evidence="1">Uncharacterized protein</fullName>
    </submittedName>
</protein>
<comment type="caution">
    <text evidence="1">The sequence shown here is derived from an EMBL/GenBank/DDBJ whole genome shotgun (WGS) entry which is preliminary data.</text>
</comment>
<dbReference type="AlphaFoldDB" id="A0A246FF88"/>
<name>A0A246FF88_PSENT</name>
<dbReference type="RefSeq" id="WP_088416349.1">
    <property type="nucleotide sequence ID" value="NZ_NJBA01000001.1"/>
</dbReference>
<evidence type="ECO:0000313" key="2">
    <source>
        <dbReference type="Proteomes" id="UP000198145"/>
    </source>
</evidence>
<accession>A0A246FF88</accession>
<evidence type="ECO:0000313" key="1">
    <source>
        <dbReference type="EMBL" id="OWP52971.1"/>
    </source>
</evidence>
<sequence length="189" mass="21237">MVASYLSQLQLPSSLLTPVVVIDERQWPTEADALSPSLTSFQLDDFLHAKGSVANGELFVDATVIADKLRTAEASCLFIDMGLHQGAVIKDFIRKLATFSFLFRGLQGRNLVLLAPRLYLGFIARQVNEMFNNTPGTFDAKEDASRFSLFLLSTVVEKLYMSSPLIAWPISKVRQLVRFFYDRLIRVKA</sequence>
<dbReference type="EMBL" id="NJBA01000001">
    <property type="protein sequence ID" value="OWP52971.1"/>
    <property type="molecule type" value="Genomic_DNA"/>
</dbReference>
<gene>
    <name evidence="1" type="ORF">CEG18_03770</name>
</gene>
<organism evidence="1 2">
    <name type="scientific">Pseudomonas nitroreducens</name>
    <dbReference type="NCBI Taxonomy" id="46680"/>
    <lineage>
        <taxon>Bacteria</taxon>
        <taxon>Pseudomonadati</taxon>
        <taxon>Pseudomonadota</taxon>
        <taxon>Gammaproteobacteria</taxon>
        <taxon>Pseudomonadales</taxon>
        <taxon>Pseudomonadaceae</taxon>
        <taxon>Pseudomonas</taxon>
    </lineage>
</organism>